<dbReference type="AlphaFoldDB" id="A0A1P8UGZ7"/>
<proteinExistence type="predicted"/>
<name>A0A1P8UGZ7_9GAMM</name>
<dbReference type="KEGG" id="afy:BW247_08475"/>
<dbReference type="EMBL" id="CP019434">
    <property type="protein sequence ID" value="APZ43117.1"/>
    <property type="molecule type" value="Genomic_DNA"/>
</dbReference>
<protein>
    <submittedName>
        <fullName evidence="1">Uncharacterized protein</fullName>
    </submittedName>
</protein>
<evidence type="ECO:0000313" key="1">
    <source>
        <dbReference type="EMBL" id="APZ43117.1"/>
    </source>
</evidence>
<keyword evidence="2" id="KW-1185">Reference proteome</keyword>
<gene>
    <name evidence="1" type="ORF">BW247_08475</name>
</gene>
<reference evidence="1 2" key="1">
    <citation type="submission" date="2017-01" db="EMBL/GenBank/DDBJ databases">
        <title>Draft sequence of Acidihalobacter ferrooxidans strain DSM 14175 (strain V8).</title>
        <authorList>
            <person name="Khaleque H.N."/>
            <person name="Ramsay J.P."/>
            <person name="Murphy R.J.T."/>
            <person name="Kaksonen A.H."/>
            <person name="Boxall N.J."/>
            <person name="Watkin E.L.J."/>
        </authorList>
    </citation>
    <scope>NUCLEOTIDE SEQUENCE [LARGE SCALE GENOMIC DNA]</scope>
    <source>
        <strain evidence="1 2">V8</strain>
    </source>
</reference>
<dbReference type="STRING" id="1765967.BW247_08475"/>
<dbReference type="Proteomes" id="UP000243807">
    <property type="component" value="Chromosome"/>
</dbReference>
<accession>A0A1P8UGZ7</accession>
<dbReference type="REBASE" id="189010">
    <property type="entry name" value="AfeV8ORF8460P"/>
</dbReference>
<organism evidence="1 2">
    <name type="scientific">Acidihalobacter ferrooxydans</name>
    <dbReference type="NCBI Taxonomy" id="1765967"/>
    <lineage>
        <taxon>Bacteria</taxon>
        <taxon>Pseudomonadati</taxon>
        <taxon>Pseudomonadota</taxon>
        <taxon>Gammaproteobacteria</taxon>
        <taxon>Chromatiales</taxon>
        <taxon>Ectothiorhodospiraceae</taxon>
        <taxon>Acidihalobacter</taxon>
    </lineage>
</organism>
<sequence length="512" mass="56945">MQGRVVGCVITDAKDRQYRREYVCDDAGDKIVVRREDGNGDAVSIPKIIELDESLVAFFGLYSGDGAKGSEDRNEVGRIVPTISFSQKEKHLVRFAVDQFRRLFPGNIRFTFSLGEDSAYFMAGDGLERLNSYYLETTGSGTPATKALAVVRPNINDKDRQYIAEVRPDVAGTNEEHLAFYYQHQEAMEAIFVAEKTAELASVGIQPADDIKITASLRRPFKKGARQPGGSSRSDEIHLGGLNGVGELFLKMMHEIEDTALRDVQTSSQGLVRWIAKPSEVGQTLDLLDFFTNNPFGKINRERPAKIALDGDRLLGQWRRSSEIRLRRHLRIDPLWCYVAGLYLAEGSTPKEALFKMFGENPGAMAMGFTSSEGASLELMLRTLRKVFFPEDCLEAWKVKVGSQYFPELVVTGLKHGVSMLRGGASGDGKLRTMEVSLAIKQWALEVADAPLDGASLLSSEYADRYSHVEPTGSGVARIDFWASSTLCRWYFPLLMHTVFGGIVADPMEEFY</sequence>
<evidence type="ECO:0000313" key="2">
    <source>
        <dbReference type="Proteomes" id="UP000243807"/>
    </source>
</evidence>